<gene>
    <name evidence="2" type="ORF">BCR24_14835</name>
</gene>
<keyword evidence="3" id="KW-1185">Reference proteome</keyword>
<protein>
    <submittedName>
        <fullName evidence="2">Uncharacterized protein</fullName>
    </submittedName>
</protein>
<evidence type="ECO:0000313" key="3">
    <source>
        <dbReference type="Proteomes" id="UP000094469"/>
    </source>
</evidence>
<dbReference type="STRING" id="1131292.BCR24_14835"/>
<dbReference type="EMBL" id="MIKC01000013">
    <property type="protein sequence ID" value="OEG22553.1"/>
    <property type="molecule type" value="Genomic_DNA"/>
</dbReference>
<dbReference type="RefSeq" id="WP_069640019.1">
    <property type="nucleotide sequence ID" value="NZ_JAFBEZ010000023.1"/>
</dbReference>
<keyword evidence="1" id="KW-1133">Transmembrane helix</keyword>
<feature type="transmembrane region" description="Helical" evidence="1">
    <location>
        <begin position="5"/>
        <end position="23"/>
    </location>
</feature>
<sequence length="319" mass="37324">MKRDWVIPILAICIIAFVIWLNVHENTKTVIEIEEKAIPAQIIDIQHFDNQQSVAVKYKIPDTEKKGSNLQTQDEVDFNNKYFITTEYETQMKTIGRSTYGQQQISYFNLYVYDISSAKEKLLKKIDVLNLMKQKYSEEIKHVAYRGGYSYKNRDYVSFRVFSFDEKASGYEISYDIQNDSWIKDASLHADMESWGSFPQEAGIILETNFSNRWINNGDLFIQNLNIILSSSQTNSSFDIPLFSRYPELNSFNHLDNGENMGLFFSVPPNDLLNLYIPKGKNPYDGLILDKNNSNDGQEHEIHSFEDYKKYSRWFRTNF</sequence>
<reference evidence="3" key="1">
    <citation type="submission" date="2016-09" db="EMBL/GenBank/DDBJ databases">
        <authorList>
            <person name="Gulvik C.A."/>
        </authorList>
    </citation>
    <scope>NUCLEOTIDE SEQUENCE [LARGE SCALE GENOMIC DNA]</scope>
    <source>
        <strain evidence="3">LMG 26676</strain>
    </source>
</reference>
<accession>A0A1E5HCC1</accession>
<proteinExistence type="predicted"/>
<evidence type="ECO:0000256" key="1">
    <source>
        <dbReference type="SAM" id="Phobius"/>
    </source>
</evidence>
<name>A0A1E5HCC1_9ENTE</name>
<organism evidence="2 3">
    <name type="scientific">Enterococcus ureilyticus</name>
    <dbReference type="NCBI Taxonomy" id="1131292"/>
    <lineage>
        <taxon>Bacteria</taxon>
        <taxon>Bacillati</taxon>
        <taxon>Bacillota</taxon>
        <taxon>Bacilli</taxon>
        <taxon>Lactobacillales</taxon>
        <taxon>Enterococcaceae</taxon>
        <taxon>Enterococcus</taxon>
    </lineage>
</organism>
<evidence type="ECO:0000313" key="2">
    <source>
        <dbReference type="EMBL" id="OEG22553.1"/>
    </source>
</evidence>
<keyword evidence="1" id="KW-0472">Membrane</keyword>
<keyword evidence="1" id="KW-0812">Transmembrane</keyword>
<dbReference type="Proteomes" id="UP000094469">
    <property type="component" value="Unassembled WGS sequence"/>
</dbReference>
<comment type="caution">
    <text evidence="2">The sequence shown here is derived from an EMBL/GenBank/DDBJ whole genome shotgun (WGS) entry which is preliminary data.</text>
</comment>
<dbReference type="AlphaFoldDB" id="A0A1E5HCC1"/>